<dbReference type="GO" id="GO:0005634">
    <property type="term" value="C:nucleus"/>
    <property type="evidence" value="ECO:0007669"/>
    <property type="project" value="TreeGrafter"/>
</dbReference>
<dbReference type="InterPro" id="IPR031140">
    <property type="entry name" value="IDD1-16"/>
</dbReference>
<dbReference type="EMBL" id="GDJX01007875">
    <property type="protein sequence ID" value="JAT60061.1"/>
    <property type="molecule type" value="Transcribed_RNA"/>
</dbReference>
<dbReference type="InterPro" id="IPR055185">
    <property type="entry name" value="C2CH-4th_BIRD-IDD"/>
</dbReference>
<sequence>TCGTREYRCDCGTLFSRRDSFITHRAFCDALAEESARVITGANTLANHHPLLFSQSAGSHDPSPPHATLQTQFPYPSITTNSHGLQDFSLKKEQQQQEQQHISVRSEVPDWLACQAEATGATAAPAFLNHLDLPPSLFPEENPSPASLPPPPYRTFPHMSATELLQRAAQMGSTMSGQTNHGQMAGAHTASTGGASSAAGFGLGLSSTSHQELRCFAHGSAPPPALVQDVIMMNSFSLASGHDVSFEDASRWMMQGSSREVNSSNYGENIATRNEGSGRGAAADGLTRDFLGLRALSPEDILSIAGLEPCMSSSSSYENPHQTKKPWIG</sequence>
<proteinExistence type="predicted"/>
<evidence type="ECO:0000256" key="1">
    <source>
        <dbReference type="SAM" id="MobiDB-lite"/>
    </source>
</evidence>
<dbReference type="AlphaFoldDB" id="A0A1D1YZJ8"/>
<gene>
    <name evidence="3" type="primary">JKD_1</name>
    <name evidence="3" type="ORF">g.22038</name>
</gene>
<dbReference type="GO" id="GO:0003700">
    <property type="term" value="F:DNA-binding transcription factor activity"/>
    <property type="evidence" value="ECO:0007669"/>
    <property type="project" value="TreeGrafter"/>
</dbReference>
<dbReference type="PANTHER" id="PTHR10593">
    <property type="entry name" value="SERINE/THREONINE-PROTEIN KINASE RIO"/>
    <property type="match status" value="1"/>
</dbReference>
<protein>
    <submittedName>
        <fullName evidence="3">Zinc finger protein JACKDAW</fullName>
    </submittedName>
</protein>
<dbReference type="PANTHER" id="PTHR10593:SF236">
    <property type="entry name" value="PROTEIN INDETERMINATE-DOMAIN 11"/>
    <property type="match status" value="1"/>
</dbReference>
<organism evidence="3">
    <name type="scientific">Anthurium amnicola</name>
    <dbReference type="NCBI Taxonomy" id="1678845"/>
    <lineage>
        <taxon>Eukaryota</taxon>
        <taxon>Viridiplantae</taxon>
        <taxon>Streptophyta</taxon>
        <taxon>Embryophyta</taxon>
        <taxon>Tracheophyta</taxon>
        <taxon>Spermatophyta</taxon>
        <taxon>Magnoliopsida</taxon>
        <taxon>Liliopsida</taxon>
        <taxon>Araceae</taxon>
        <taxon>Pothoideae</taxon>
        <taxon>Potheae</taxon>
        <taxon>Anthurium</taxon>
    </lineage>
</organism>
<feature type="non-terminal residue" evidence="3">
    <location>
        <position position="1"/>
    </location>
</feature>
<dbReference type="Pfam" id="PF22992">
    <property type="entry name" value="C2CH-4th_BIRD-IDD"/>
    <property type="match status" value="1"/>
</dbReference>
<reference evidence="3" key="1">
    <citation type="submission" date="2015-07" db="EMBL/GenBank/DDBJ databases">
        <title>Transcriptome Assembly of Anthurium amnicola.</title>
        <authorList>
            <person name="Suzuki J."/>
        </authorList>
    </citation>
    <scope>NUCLEOTIDE SEQUENCE</scope>
</reference>
<name>A0A1D1YZJ8_9ARAE</name>
<feature type="domain" description="BIRD-IDD transcription factor fourth C2HC zinc finger" evidence="2">
    <location>
        <begin position="6"/>
        <end position="44"/>
    </location>
</feature>
<evidence type="ECO:0000313" key="3">
    <source>
        <dbReference type="EMBL" id="JAT60061.1"/>
    </source>
</evidence>
<evidence type="ECO:0000259" key="2">
    <source>
        <dbReference type="Pfam" id="PF22992"/>
    </source>
</evidence>
<feature type="region of interest" description="Disordered" evidence="1">
    <location>
        <begin position="54"/>
        <end position="73"/>
    </location>
</feature>
<accession>A0A1D1YZJ8</accession>